<feature type="chain" id="PRO_5020475713" description="F5/8 type C domain-containing protein" evidence="1">
    <location>
        <begin position="27"/>
        <end position="373"/>
    </location>
</feature>
<keyword evidence="1" id="KW-0732">Signal</keyword>
<feature type="signal peptide" evidence="1">
    <location>
        <begin position="1"/>
        <end position="26"/>
    </location>
</feature>
<dbReference type="Proteomes" id="UP000293347">
    <property type="component" value="Unassembled WGS sequence"/>
</dbReference>
<proteinExistence type="predicted"/>
<dbReference type="Pfam" id="PF16389">
    <property type="entry name" value="DUF4998"/>
    <property type="match status" value="1"/>
</dbReference>
<sequence length="373" mass="42216">MKLKNINKVKHVAGLFVLLTSLIACSKMDATYVDFIKKGSITYVGTPDSLKVYPGKNRLKLEWLISDPTATRAQIYWNNKSDSLNIPVVVDPVTKKMTVWLNNLREGSYSFQITFYDKDNNRSVVSNTIGRVYGDNYVNTLLTRPVKSAIFRNDSLVVTWGAADLTVVATELNYNDKNGQLHTAITPPSEIVTKFPNYSMAAYGTFQYRSLYVPDSLAIDTFYTPYQTVKVTGPPIDYVRTAWTASETDYDLTNPRMPKNVLDGVQGTIWHMDKVKGYPQQMTVDMKTENLVNGFFYNQRTALDGPVKLVELLSSNDGVTWKSLGAYTFENIGTKQYLELLEPSTFRYFRLIVRSDYKNGTATALAELGTYRR</sequence>
<accession>A0A4R0NI70</accession>
<evidence type="ECO:0000256" key="1">
    <source>
        <dbReference type="SAM" id="SignalP"/>
    </source>
</evidence>
<dbReference type="PROSITE" id="PS51257">
    <property type="entry name" value="PROKAR_LIPOPROTEIN"/>
    <property type="match status" value="1"/>
</dbReference>
<protein>
    <recommendedName>
        <fullName evidence="2">F5/8 type C domain-containing protein</fullName>
    </recommendedName>
</protein>
<name>A0A4R0NI70_9SPHI</name>
<dbReference type="InterPro" id="IPR000421">
    <property type="entry name" value="FA58C"/>
</dbReference>
<dbReference type="PROSITE" id="PS50022">
    <property type="entry name" value="FA58C_3"/>
    <property type="match status" value="1"/>
</dbReference>
<dbReference type="SUPFAM" id="SSF49785">
    <property type="entry name" value="Galactose-binding domain-like"/>
    <property type="match status" value="1"/>
</dbReference>
<dbReference type="Pfam" id="PF00754">
    <property type="entry name" value="F5_F8_type_C"/>
    <property type="match status" value="1"/>
</dbReference>
<dbReference type="InterPro" id="IPR008979">
    <property type="entry name" value="Galactose-bd-like_sf"/>
</dbReference>
<reference evidence="3 4" key="1">
    <citation type="submission" date="2019-02" db="EMBL/GenBank/DDBJ databases">
        <title>Pedobacter sp. RP-1-14 sp. nov., isolated from Arctic soil.</title>
        <authorList>
            <person name="Dahal R.H."/>
        </authorList>
    </citation>
    <scope>NUCLEOTIDE SEQUENCE [LARGE SCALE GENOMIC DNA]</scope>
    <source>
        <strain evidence="3 4">RP-1-14</strain>
    </source>
</reference>
<dbReference type="Gene3D" id="2.60.120.260">
    <property type="entry name" value="Galactose-binding domain-like"/>
    <property type="match status" value="1"/>
</dbReference>
<dbReference type="RefSeq" id="WP_131597021.1">
    <property type="nucleotide sequence ID" value="NZ_SJSL01000004.1"/>
</dbReference>
<organism evidence="3 4">
    <name type="scientific">Pedobacter psychroterrae</name>
    <dbReference type="NCBI Taxonomy" id="2530453"/>
    <lineage>
        <taxon>Bacteria</taxon>
        <taxon>Pseudomonadati</taxon>
        <taxon>Bacteroidota</taxon>
        <taxon>Sphingobacteriia</taxon>
        <taxon>Sphingobacteriales</taxon>
        <taxon>Sphingobacteriaceae</taxon>
        <taxon>Pedobacter</taxon>
    </lineage>
</organism>
<dbReference type="AlphaFoldDB" id="A0A4R0NI70"/>
<dbReference type="EMBL" id="SJSL01000004">
    <property type="protein sequence ID" value="TCD00166.1"/>
    <property type="molecule type" value="Genomic_DNA"/>
</dbReference>
<evidence type="ECO:0000259" key="2">
    <source>
        <dbReference type="PROSITE" id="PS50022"/>
    </source>
</evidence>
<evidence type="ECO:0000313" key="3">
    <source>
        <dbReference type="EMBL" id="TCD00166.1"/>
    </source>
</evidence>
<keyword evidence="4" id="KW-1185">Reference proteome</keyword>
<feature type="domain" description="F5/8 type C" evidence="2">
    <location>
        <begin position="224"/>
        <end position="370"/>
    </location>
</feature>
<dbReference type="OrthoDB" id="1043438at2"/>
<evidence type="ECO:0000313" key="4">
    <source>
        <dbReference type="Proteomes" id="UP000293347"/>
    </source>
</evidence>
<comment type="caution">
    <text evidence="3">The sequence shown here is derived from an EMBL/GenBank/DDBJ whole genome shotgun (WGS) entry which is preliminary data.</text>
</comment>
<gene>
    <name evidence="3" type="ORF">EZ437_15740</name>
</gene>